<reference evidence="2 3" key="1">
    <citation type="journal article" date="2020" name="Fungal Divers.">
        <title>Resolving the Mortierellaceae phylogeny through synthesis of multi-gene phylogenetics and phylogenomics.</title>
        <authorList>
            <person name="Vandepol N."/>
            <person name="Liber J."/>
            <person name="Desiro A."/>
            <person name="Na H."/>
            <person name="Kennedy M."/>
            <person name="Barry K."/>
            <person name="Grigoriev I.V."/>
            <person name="Miller A.N."/>
            <person name="O'Donnell K."/>
            <person name="Stajich J.E."/>
            <person name="Bonito G."/>
        </authorList>
    </citation>
    <scope>NUCLEOTIDE SEQUENCE [LARGE SCALE GENOMIC DNA]</scope>
    <source>
        <strain evidence="2 3">AD045</strain>
    </source>
</reference>
<dbReference type="Proteomes" id="UP001194696">
    <property type="component" value="Unassembled WGS sequence"/>
</dbReference>
<comment type="caution">
    <text evidence="2">The sequence shown here is derived from an EMBL/GenBank/DDBJ whole genome shotgun (WGS) entry which is preliminary data.</text>
</comment>
<protein>
    <recommendedName>
        <fullName evidence="4">Retrotransposon gag domain-containing protein</fullName>
    </recommendedName>
</protein>
<accession>A0ABQ7JH00</accession>
<keyword evidence="3" id="KW-1185">Reference proteome</keyword>
<organism evidence="2 3">
    <name type="scientific">Linnemannia gamsii</name>
    <dbReference type="NCBI Taxonomy" id="64522"/>
    <lineage>
        <taxon>Eukaryota</taxon>
        <taxon>Fungi</taxon>
        <taxon>Fungi incertae sedis</taxon>
        <taxon>Mucoromycota</taxon>
        <taxon>Mortierellomycotina</taxon>
        <taxon>Mortierellomycetes</taxon>
        <taxon>Mortierellales</taxon>
        <taxon>Mortierellaceae</taxon>
        <taxon>Linnemannia</taxon>
    </lineage>
</organism>
<dbReference type="EMBL" id="JAAAIM010002882">
    <property type="protein sequence ID" value="KAG0271063.1"/>
    <property type="molecule type" value="Genomic_DNA"/>
</dbReference>
<name>A0ABQ7JH00_9FUNG</name>
<evidence type="ECO:0000256" key="1">
    <source>
        <dbReference type="SAM" id="MobiDB-lite"/>
    </source>
</evidence>
<evidence type="ECO:0008006" key="4">
    <source>
        <dbReference type="Google" id="ProtNLM"/>
    </source>
</evidence>
<sequence length="128" mass="14340">MAAAAVAAAALDEDHNRAPRRRNTLPPDTETFDFSNNDPYTAKTWLRQIEMTAKICKISEADWPIASILKLRGIAQVWGLNLNESSPDITWPEFKLAFGRQFGTDELESNHRNNLAAVVWEKGDTPNS</sequence>
<evidence type="ECO:0000313" key="3">
    <source>
        <dbReference type="Proteomes" id="UP001194696"/>
    </source>
</evidence>
<gene>
    <name evidence="2" type="ORF">BGZ96_006003</name>
</gene>
<feature type="non-terminal residue" evidence="2">
    <location>
        <position position="128"/>
    </location>
</feature>
<proteinExistence type="predicted"/>
<feature type="region of interest" description="Disordered" evidence="1">
    <location>
        <begin position="9"/>
        <end position="33"/>
    </location>
</feature>
<evidence type="ECO:0000313" key="2">
    <source>
        <dbReference type="EMBL" id="KAG0271063.1"/>
    </source>
</evidence>